<dbReference type="InterPro" id="IPR008949">
    <property type="entry name" value="Isoprenoid_synthase_dom_sf"/>
</dbReference>
<dbReference type="Proteomes" id="UP000799536">
    <property type="component" value="Unassembled WGS sequence"/>
</dbReference>
<dbReference type="Gene3D" id="1.10.600.10">
    <property type="entry name" value="Farnesyl Diphosphate Synthase"/>
    <property type="match status" value="1"/>
</dbReference>
<dbReference type="OrthoDB" id="3004402at2759"/>
<dbReference type="SUPFAM" id="SSF48576">
    <property type="entry name" value="Terpenoid synthases"/>
    <property type="match status" value="1"/>
</dbReference>
<proteinExistence type="predicted"/>
<evidence type="ECO:0000313" key="1">
    <source>
        <dbReference type="EMBL" id="KAF2198623.1"/>
    </source>
</evidence>
<accession>A0A9P4MT26</accession>
<reference evidence="1" key="1">
    <citation type="journal article" date="2020" name="Stud. Mycol.">
        <title>101 Dothideomycetes genomes: a test case for predicting lifestyles and emergence of pathogens.</title>
        <authorList>
            <person name="Haridas S."/>
            <person name="Albert R."/>
            <person name="Binder M."/>
            <person name="Bloem J."/>
            <person name="Labutti K."/>
            <person name="Salamov A."/>
            <person name="Andreopoulos B."/>
            <person name="Baker S."/>
            <person name="Barry K."/>
            <person name="Bills G."/>
            <person name="Bluhm B."/>
            <person name="Cannon C."/>
            <person name="Castanera R."/>
            <person name="Culley D."/>
            <person name="Daum C."/>
            <person name="Ezra D."/>
            <person name="Gonzalez J."/>
            <person name="Henrissat B."/>
            <person name="Kuo A."/>
            <person name="Liang C."/>
            <person name="Lipzen A."/>
            <person name="Lutzoni F."/>
            <person name="Magnuson J."/>
            <person name="Mondo S."/>
            <person name="Nolan M."/>
            <person name="Ohm R."/>
            <person name="Pangilinan J."/>
            <person name="Park H.-J."/>
            <person name="Ramirez L."/>
            <person name="Alfaro M."/>
            <person name="Sun H."/>
            <person name="Tritt A."/>
            <person name="Yoshinaga Y."/>
            <person name="Zwiers L.-H."/>
            <person name="Turgeon B."/>
            <person name="Goodwin S."/>
            <person name="Spatafora J."/>
            <person name="Crous P."/>
            <person name="Grigoriev I."/>
        </authorList>
    </citation>
    <scope>NUCLEOTIDE SEQUENCE</scope>
    <source>
        <strain evidence="1">ATCC 74209</strain>
    </source>
</reference>
<keyword evidence="2" id="KW-1185">Reference proteome</keyword>
<comment type="caution">
    <text evidence="1">The sequence shown here is derived from an EMBL/GenBank/DDBJ whole genome shotgun (WGS) entry which is preliminary data.</text>
</comment>
<gene>
    <name evidence="1" type="ORF">GQ43DRAFT_483149</name>
</gene>
<sequence>MRRSSEKQTPVVIADFLGRLEGTDIKADTNRSAQHCYLDSVIEDIRAADQETGNAGTKVLQKMRKTFMYLRPLQFAKSISEYLAFRREKVCAEFVLASIKFTLGASVVMQQPALTNFLLWAGDHLSISSGLYSYAKEAKVYQEGLFYYLINSVVVIQDVMAAELERFVVEEALDSETLEFCRVRGLCLEGVFF</sequence>
<protein>
    <submittedName>
        <fullName evidence="1">Uncharacterized protein</fullName>
    </submittedName>
</protein>
<dbReference type="Pfam" id="PF19086">
    <property type="entry name" value="Terpene_syn_C_2"/>
    <property type="match status" value="1"/>
</dbReference>
<name>A0A9P4MT26_9PLEO</name>
<dbReference type="EMBL" id="ML994130">
    <property type="protein sequence ID" value="KAF2198623.1"/>
    <property type="molecule type" value="Genomic_DNA"/>
</dbReference>
<organism evidence="1 2">
    <name type="scientific">Delitschia confertaspora ATCC 74209</name>
    <dbReference type="NCBI Taxonomy" id="1513339"/>
    <lineage>
        <taxon>Eukaryota</taxon>
        <taxon>Fungi</taxon>
        <taxon>Dikarya</taxon>
        <taxon>Ascomycota</taxon>
        <taxon>Pezizomycotina</taxon>
        <taxon>Dothideomycetes</taxon>
        <taxon>Pleosporomycetidae</taxon>
        <taxon>Pleosporales</taxon>
        <taxon>Delitschiaceae</taxon>
        <taxon>Delitschia</taxon>
    </lineage>
</organism>
<dbReference type="AlphaFoldDB" id="A0A9P4MT26"/>
<evidence type="ECO:0000313" key="2">
    <source>
        <dbReference type="Proteomes" id="UP000799536"/>
    </source>
</evidence>